<keyword evidence="3" id="KW-0378">Hydrolase</keyword>
<evidence type="ECO:0000256" key="2">
    <source>
        <dbReference type="ARBA" id="ARBA00011738"/>
    </source>
</evidence>
<dbReference type="InterPro" id="IPR000086">
    <property type="entry name" value="NUDIX_hydrolase_dom"/>
</dbReference>
<feature type="binding site" evidence="4">
    <location>
        <position position="102"/>
    </location>
    <ligand>
        <name>Mg(2+)</name>
        <dbReference type="ChEBI" id="CHEBI:18420"/>
        <label>1</label>
    </ligand>
</feature>
<keyword evidence="4" id="KW-0479">Metal-binding</keyword>
<dbReference type="GO" id="GO:0006753">
    <property type="term" value="P:nucleoside phosphate metabolic process"/>
    <property type="evidence" value="ECO:0007669"/>
    <property type="project" value="TreeGrafter"/>
</dbReference>
<dbReference type="Proteomes" id="UP000597444">
    <property type="component" value="Unassembled WGS sequence"/>
</dbReference>
<evidence type="ECO:0000313" key="7">
    <source>
        <dbReference type="EMBL" id="GHO95354.1"/>
    </source>
</evidence>
<comment type="subunit">
    <text evidence="2">Homodimer.</text>
</comment>
<dbReference type="PANTHER" id="PTHR11839:SF18">
    <property type="entry name" value="NUDIX HYDROLASE DOMAIN-CONTAINING PROTEIN"/>
    <property type="match status" value="1"/>
</dbReference>
<dbReference type="GO" id="GO:0019693">
    <property type="term" value="P:ribose phosphate metabolic process"/>
    <property type="evidence" value="ECO:0007669"/>
    <property type="project" value="TreeGrafter"/>
</dbReference>
<dbReference type="GO" id="GO:0046872">
    <property type="term" value="F:metal ion binding"/>
    <property type="evidence" value="ECO:0007669"/>
    <property type="project" value="UniProtKB-KW"/>
</dbReference>
<dbReference type="InterPro" id="IPR020084">
    <property type="entry name" value="NUDIX_hydrolase_CS"/>
</dbReference>
<dbReference type="Gene3D" id="3.90.79.10">
    <property type="entry name" value="Nucleoside Triphosphate Pyrophosphohydrolase"/>
    <property type="match status" value="1"/>
</dbReference>
<organism evidence="7 8">
    <name type="scientific">Reticulibacter mediterranei</name>
    <dbReference type="NCBI Taxonomy" id="2778369"/>
    <lineage>
        <taxon>Bacteria</taxon>
        <taxon>Bacillati</taxon>
        <taxon>Chloroflexota</taxon>
        <taxon>Ktedonobacteria</taxon>
        <taxon>Ktedonobacterales</taxon>
        <taxon>Reticulibacteraceae</taxon>
        <taxon>Reticulibacter</taxon>
    </lineage>
</organism>
<name>A0A8J3IH03_9CHLR</name>
<dbReference type="GO" id="GO:0005829">
    <property type="term" value="C:cytosol"/>
    <property type="evidence" value="ECO:0007669"/>
    <property type="project" value="TreeGrafter"/>
</dbReference>
<evidence type="ECO:0000256" key="4">
    <source>
        <dbReference type="PIRSR" id="PIRSR604385-2"/>
    </source>
</evidence>
<protein>
    <submittedName>
        <fullName evidence="7">ADP-ribose pyrophosphatase</fullName>
    </submittedName>
</protein>
<dbReference type="InterPro" id="IPR015797">
    <property type="entry name" value="NUDIX_hydrolase-like_dom_sf"/>
</dbReference>
<dbReference type="RefSeq" id="WP_220206038.1">
    <property type="nucleotide sequence ID" value="NZ_BNJK01000001.1"/>
</dbReference>
<feature type="domain" description="Nudix hydrolase" evidence="6">
    <location>
        <begin position="42"/>
        <end position="187"/>
    </location>
</feature>
<feature type="binding site" evidence="4">
    <location>
        <position position="152"/>
    </location>
    <ligand>
        <name>Mg(2+)</name>
        <dbReference type="ChEBI" id="CHEBI:18420"/>
        <label>1</label>
    </ligand>
</feature>
<proteinExistence type="predicted"/>
<keyword evidence="8" id="KW-1185">Reference proteome</keyword>
<feature type="binding site" evidence="4">
    <location>
        <position position="98"/>
    </location>
    <ligand>
        <name>Mg(2+)</name>
        <dbReference type="ChEBI" id="CHEBI:18420"/>
        <label>1</label>
    </ligand>
</feature>
<evidence type="ECO:0000259" key="6">
    <source>
        <dbReference type="PROSITE" id="PS51462"/>
    </source>
</evidence>
<accession>A0A8J3IH03</accession>
<dbReference type="EMBL" id="BNJK01000001">
    <property type="protein sequence ID" value="GHO95354.1"/>
    <property type="molecule type" value="Genomic_DNA"/>
</dbReference>
<dbReference type="SUPFAM" id="SSF55811">
    <property type="entry name" value="Nudix"/>
    <property type="match status" value="1"/>
</dbReference>
<feature type="short sequence motif" description="Nudix box" evidence="5">
    <location>
        <begin position="83"/>
        <end position="105"/>
    </location>
</feature>
<dbReference type="AlphaFoldDB" id="A0A8J3IH03"/>
<dbReference type="PROSITE" id="PS00893">
    <property type="entry name" value="NUDIX_BOX"/>
    <property type="match status" value="1"/>
</dbReference>
<gene>
    <name evidence="7" type="ORF">KSF_054020</name>
</gene>
<dbReference type="Pfam" id="PF00293">
    <property type="entry name" value="NUDIX"/>
    <property type="match status" value="1"/>
</dbReference>
<dbReference type="InterPro" id="IPR004385">
    <property type="entry name" value="NDP_pyrophosphatase"/>
</dbReference>
<evidence type="ECO:0000256" key="5">
    <source>
        <dbReference type="PIRSR" id="PIRSR604385-3"/>
    </source>
</evidence>
<sequence>MQVEVQSKQTIFHDVFTIEEAKVRFQKFNGEMSQPARRMVFERGDSAAALVFNRDTQKVLFINQFRYPTYDKGPGWIYEVVAGTIDEHEQPEQTIRREIHEEIGYEVRHDLIPIATFYVSPGGSSERIHLYYVEVGSADHVSQGGGAASEHEDIELVELTLPDLKHAVEQAQILDAKTLIAAQWFLNKVSHS</sequence>
<keyword evidence="4" id="KW-0460">Magnesium</keyword>
<evidence type="ECO:0000313" key="8">
    <source>
        <dbReference type="Proteomes" id="UP000597444"/>
    </source>
</evidence>
<feature type="binding site" evidence="4">
    <location>
        <position position="82"/>
    </location>
    <ligand>
        <name>Mg(2+)</name>
        <dbReference type="ChEBI" id="CHEBI:18420"/>
        <label>1</label>
    </ligand>
</feature>
<dbReference type="PANTHER" id="PTHR11839">
    <property type="entry name" value="UDP/ADP-SUGAR PYROPHOSPHATASE"/>
    <property type="match status" value="1"/>
</dbReference>
<dbReference type="GO" id="GO:0019144">
    <property type="term" value="F:ADP-sugar diphosphatase activity"/>
    <property type="evidence" value="ECO:0007669"/>
    <property type="project" value="TreeGrafter"/>
</dbReference>
<dbReference type="NCBIfam" id="TIGR00052">
    <property type="entry name" value="nudix-type nucleoside diphosphatase, YffH/AdpP family"/>
    <property type="match status" value="1"/>
</dbReference>
<dbReference type="CDD" id="cd24157">
    <property type="entry name" value="NUDIX_GDPMK"/>
    <property type="match status" value="1"/>
</dbReference>
<evidence type="ECO:0000256" key="3">
    <source>
        <dbReference type="ARBA" id="ARBA00022801"/>
    </source>
</evidence>
<dbReference type="PROSITE" id="PS51462">
    <property type="entry name" value="NUDIX"/>
    <property type="match status" value="1"/>
</dbReference>
<comment type="cofactor">
    <cofactor evidence="1 4">
        <name>Mg(2+)</name>
        <dbReference type="ChEBI" id="CHEBI:18420"/>
    </cofactor>
</comment>
<reference evidence="7" key="1">
    <citation type="submission" date="2020-10" db="EMBL/GenBank/DDBJ databases">
        <title>Taxonomic study of unclassified bacteria belonging to the class Ktedonobacteria.</title>
        <authorList>
            <person name="Yabe S."/>
            <person name="Wang C.M."/>
            <person name="Zheng Y."/>
            <person name="Sakai Y."/>
            <person name="Cavaletti L."/>
            <person name="Monciardini P."/>
            <person name="Donadio S."/>
        </authorList>
    </citation>
    <scope>NUCLEOTIDE SEQUENCE</scope>
    <source>
        <strain evidence="7">ID150040</strain>
    </source>
</reference>
<evidence type="ECO:0000256" key="1">
    <source>
        <dbReference type="ARBA" id="ARBA00001946"/>
    </source>
</evidence>
<comment type="caution">
    <text evidence="7">The sequence shown here is derived from an EMBL/GenBank/DDBJ whole genome shotgun (WGS) entry which is preliminary data.</text>
</comment>